<accession>A0A2R6NZN5</accession>
<dbReference type="EMBL" id="MLYV02000632">
    <property type="protein sequence ID" value="PSR80950.1"/>
    <property type="molecule type" value="Genomic_DNA"/>
</dbReference>
<evidence type="ECO:0000313" key="3">
    <source>
        <dbReference type="Proteomes" id="UP000186601"/>
    </source>
</evidence>
<dbReference type="GO" id="GO:0010499">
    <property type="term" value="P:proteasomal ubiquitin-independent protein catabolic process"/>
    <property type="evidence" value="ECO:0007669"/>
    <property type="project" value="TreeGrafter"/>
</dbReference>
<proteinExistence type="predicted"/>
<dbReference type="InterPro" id="IPR035309">
    <property type="entry name" value="PSME4"/>
</dbReference>
<evidence type="ECO:0000259" key="1">
    <source>
        <dbReference type="Pfam" id="PF16507"/>
    </source>
</evidence>
<comment type="caution">
    <text evidence="2">The sequence shown here is derived from an EMBL/GenBank/DDBJ whole genome shotgun (WGS) entry which is preliminary data.</text>
</comment>
<dbReference type="InterPro" id="IPR032430">
    <property type="entry name" value="Blm10_mid"/>
</dbReference>
<dbReference type="Proteomes" id="UP000186601">
    <property type="component" value="Unassembled WGS sequence"/>
</dbReference>
<dbReference type="GO" id="GO:0005634">
    <property type="term" value="C:nucleus"/>
    <property type="evidence" value="ECO:0007669"/>
    <property type="project" value="TreeGrafter"/>
</dbReference>
<protein>
    <recommendedName>
        <fullName evidence="1">Proteasome activator Blm10 middle HEAT repeats region domain-containing protein</fullName>
    </recommendedName>
</protein>
<organism evidence="2 3">
    <name type="scientific">Hermanssonia centrifuga</name>
    <dbReference type="NCBI Taxonomy" id="98765"/>
    <lineage>
        <taxon>Eukaryota</taxon>
        <taxon>Fungi</taxon>
        <taxon>Dikarya</taxon>
        <taxon>Basidiomycota</taxon>
        <taxon>Agaricomycotina</taxon>
        <taxon>Agaricomycetes</taxon>
        <taxon>Polyporales</taxon>
        <taxon>Meruliaceae</taxon>
        <taxon>Hermanssonia</taxon>
    </lineage>
</organism>
<dbReference type="GO" id="GO:0070628">
    <property type="term" value="F:proteasome binding"/>
    <property type="evidence" value="ECO:0007669"/>
    <property type="project" value="InterPro"/>
</dbReference>
<dbReference type="GO" id="GO:0005829">
    <property type="term" value="C:cytosol"/>
    <property type="evidence" value="ECO:0007669"/>
    <property type="project" value="TreeGrafter"/>
</dbReference>
<dbReference type="PANTHER" id="PTHR32170">
    <property type="entry name" value="PROTEASOME ACTIVATOR COMPLEX SUBUNIT 4"/>
    <property type="match status" value="1"/>
</dbReference>
<dbReference type="Pfam" id="PF16507">
    <property type="entry name" value="HEAT_PSME4_mid"/>
    <property type="match status" value="1"/>
</dbReference>
<reference evidence="2 3" key="1">
    <citation type="submission" date="2018-02" db="EMBL/GenBank/DDBJ databases">
        <title>Genome sequence of the basidiomycete white-rot fungus Phlebia centrifuga.</title>
        <authorList>
            <person name="Granchi Z."/>
            <person name="Peng M."/>
            <person name="de Vries R.P."/>
            <person name="Hilden K."/>
            <person name="Makela M.R."/>
            <person name="Grigoriev I."/>
            <person name="Riley R."/>
        </authorList>
    </citation>
    <scope>NUCLEOTIDE SEQUENCE [LARGE SCALE GENOMIC DNA]</scope>
    <source>
        <strain evidence="2 3">FBCC195</strain>
    </source>
</reference>
<dbReference type="OrthoDB" id="17907at2759"/>
<sequence length="415" mass="45352">MASFLPFSGTELYLPTVFNLWGSFNSSIVNDWFLELCGDLAEEHVTGHAGSAEWRDVGIWSEEQWTLLGRGTSALETRRLTPSIRRAFVTTLRTPVLLAMFSKDPFSSTSAQGALRTMALLEPGLVMPDLLERAYSGLEVVNETHRTTAVLSALAGAALPLVSEKVWLGGQKHIVPLLELCIPGIDLNDPMKTLCASLFVVSVVQHMKIGDLSIQQGGAPLSDAQAEEMMDINGHDHSQIPSGTDVGETVILSREEGRTLARDSAAGFADWVVSLFRRILALYENLPEEGGKKNTTGGKMEEAVLKSLKGTLDTLCLHLSDPLFDLVLQLVYDYGITNAKSNAVRAFGQLVACLARVKPEQVIAKFLPYCMSQIKELKHGASSVRTTSTHTAIPSDTTLHWSEFLVIHLYFKPNA</sequence>
<dbReference type="GO" id="GO:0016504">
    <property type="term" value="F:peptidase activator activity"/>
    <property type="evidence" value="ECO:0007669"/>
    <property type="project" value="InterPro"/>
</dbReference>
<dbReference type="STRING" id="98765.A0A2R6NZN5"/>
<evidence type="ECO:0000313" key="2">
    <source>
        <dbReference type="EMBL" id="PSR80950.1"/>
    </source>
</evidence>
<feature type="domain" description="Proteasome activator Blm10 middle HEAT repeats region" evidence="1">
    <location>
        <begin position="74"/>
        <end position="401"/>
    </location>
</feature>
<keyword evidence="3" id="KW-1185">Reference proteome</keyword>
<gene>
    <name evidence="2" type="ORF">PHLCEN_2v6585</name>
</gene>
<dbReference type="PANTHER" id="PTHR32170:SF3">
    <property type="entry name" value="PROTEASOME ACTIVATOR COMPLEX SUBUNIT 4"/>
    <property type="match status" value="1"/>
</dbReference>
<dbReference type="AlphaFoldDB" id="A0A2R6NZN5"/>
<name>A0A2R6NZN5_9APHY</name>